<feature type="compositionally biased region" description="Polar residues" evidence="2">
    <location>
        <begin position="22"/>
        <end position="41"/>
    </location>
</feature>
<feature type="compositionally biased region" description="Acidic residues" evidence="2">
    <location>
        <begin position="72"/>
        <end position="82"/>
    </location>
</feature>
<dbReference type="AlphaFoldDB" id="A0AAD3XJV9"/>
<accession>A0AAD3XJV9</accession>
<keyword evidence="1" id="KW-0175">Coiled coil</keyword>
<dbReference type="EMBL" id="BSYO01000007">
    <property type="protein sequence ID" value="GMH07287.1"/>
    <property type="molecule type" value="Genomic_DNA"/>
</dbReference>
<evidence type="ECO:0000256" key="2">
    <source>
        <dbReference type="SAM" id="MobiDB-lite"/>
    </source>
</evidence>
<evidence type="ECO:0000256" key="1">
    <source>
        <dbReference type="SAM" id="Coils"/>
    </source>
</evidence>
<feature type="region of interest" description="Disordered" evidence="2">
    <location>
        <begin position="1"/>
        <end position="112"/>
    </location>
</feature>
<protein>
    <submittedName>
        <fullName evidence="3">Uncharacterized protein</fullName>
    </submittedName>
</protein>
<reference evidence="3" key="1">
    <citation type="submission" date="2023-05" db="EMBL/GenBank/DDBJ databases">
        <title>Nepenthes gracilis genome sequencing.</title>
        <authorList>
            <person name="Fukushima K."/>
        </authorList>
    </citation>
    <scope>NUCLEOTIDE SEQUENCE</scope>
    <source>
        <strain evidence="3">SING2019-196</strain>
    </source>
</reference>
<sequence>MSTVSPSHDSQMERQEAGGEGPQTQNPKTNSDSDPLQNQPSLALEDPATLNHQEPVNTDKQQQNQRKQESQGVDDQEQEDPEGTTLSPPYYPPTAGDSPVASSRRAPKRKKGVFKVNYRKQAAIEKKLQVLTPNFKPIPFVPSKRLDFSRHEESLKRIGLWDFAHLEFDTNLRVDLIAQLIVSYNSQQRYGYVNDCRINVNRSVLGRALKLPVTGKKPVEFEADRLPEEFVSFVDEFVSNWMLLHDDTWMMPEKVLNWTRVIKEGHLEKVDWPGLIWFMVEKELAQGPQLVNCYYASHLQQLIKMQKEEVLREKPKIAVGVKENEDDIAVKMGGSDESLAAPAFDDQDIELSLGQNSAADGDNDDAVHKSEKIDEFDNTEDIEYADKVENPEDANAEIISNPENMLEAVDDGNVQREEVRSKDMIDFEDCEGKEQTQWLLDGKNDVGELILQRCSMAYAKLDDDQVRQVGQGEDLEEEDDETEDDEPVQGLDTIKKCNAFDALSSENLLQAMEEGMQMPFTSEICGQSSLNLLSRRDDNNVMMGGPSIFLVNTTKREIDHDADISDPAVNDNRKRPRIDVPWDQKTPDFHVCMEHIQHWAGKARMAYEAIREEACQQANMTQQFLLNELDNKEDMIQQLKSNIEELHKGRQAEINRFDNELCVMSSLLDGYRRALKDTQQAFAEYRERCPCPLLDKPIYRDAGDGGVVKSIMELEKEQAKREEEERIMRTVIEGLMRKFETEWNSKFEDHLAEVRLLGSRLMNLRENVELLKNLFSKHKASDHVSDE</sequence>
<gene>
    <name evidence="3" type="ORF">Nepgr_009127</name>
</gene>
<dbReference type="PANTHER" id="PTHR35120">
    <property type="entry name" value="HISTONE ACETYLTRANSFERASE KAT6B-LIKE"/>
    <property type="match status" value="1"/>
</dbReference>
<dbReference type="PANTHER" id="PTHR35120:SF2">
    <property type="entry name" value="AMINOTRANSFERASE-LIKE PLANT MOBILE DOMAIN-CONTAINING PROTEIN"/>
    <property type="match status" value="1"/>
</dbReference>
<feature type="compositionally biased region" description="Polar residues" evidence="2">
    <location>
        <begin position="50"/>
        <end position="60"/>
    </location>
</feature>
<comment type="caution">
    <text evidence="3">The sequence shown here is derived from an EMBL/GenBank/DDBJ whole genome shotgun (WGS) entry which is preliminary data.</text>
</comment>
<name>A0AAD3XJV9_NEPGR</name>
<feature type="coiled-coil region" evidence="1">
    <location>
        <begin position="622"/>
        <end position="688"/>
    </location>
</feature>
<keyword evidence="4" id="KW-1185">Reference proteome</keyword>
<evidence type="ECO:0000313" key="3">
    <source>
        <dbReference type="EMBL" id="GMH07287.1"/>
    </source>
</evidence>
<dbReference type="Proteomes" id="UP001279734">
    <property type="component" value="Unassembled WGS sequence"/>
</dbReference>
<evidence type="ECO:0000313" key="4">
    <source>
        <dbReference type="Proteomes" id="UP001279734"/>
    </source>
</evidence>
<organism evidence="3 4">
    <name type="scientific">Nepenthes gracilis</name>
    <name type="common">Slender pitcher plant</name>
    <dbReference type="NCBI Taxonomy" id="150966"/>
    <lineage>
        <taxon>Eukaryota</taxon>
        <taxon>Viridiplantae</taxon>
        <taxon>Streptophyta</taxon>
        <taxon>Embryophyta</taxon>
        <taxon>Tracheophyta</taxon>
        <taxon>Spermatophyta</taxon>
        <taxon>Magnoliopsida</taxon>
        <taxon>eudicotyledons</taxon>
        <taxon>Gunneridae</taxon>
        <taxon>Pentapetalae</taxon>
        <taxon>Caryophyllales</taxon>
        <taxon>Nepenthaceae</taxon>
        <taxon>Nepenthes</taxon>
    </lineage>
</organism>
<proteinExistence type="predicted"/>